<keyword evidence="2" id="KW-1133">Transmembrane helix</keyword>
<protein>
    <submittedName>
        <fullName evidence="3">Allorecognition 2-like protein</fullName>
    </submittedName>
</protein>
<evidence type="ECO:0000256" key="1">
    <source>
        <dbReference type="SAM" id="MobiDB-lite"/>
    </source>
</evidence>
<feature type="region of interest" description="Disordered" evidence="1">
    <location>
        <begin position="475"/>
        <end position="502"/>
    </location>
</feature>
<accession>E3U3G4</accession>
<gene>
    <name evidence="3" type="primary">alr2</name>
</gene>
<proteinExistence type="evidence at transcript level"/>
<keyword evidence="2" id="KW-0472">Membrane</keyword>
<dbReference type="InterPro" id="IPR013783">
    <property type="entry name" value="Ig-like_fold"/>
</dbReference>
<name>E3U3G4_9CNID</name>
<feature type="compositionally biased region" description="Basic and acidic residues" evidence="1">
    <location>
        <begin position="641"/>
        <end position="664"/>
    </location>
</feature>
<evidence type="ECO:0000256" key="2">
    <source>
        <dbReference type="SAM" id="Phobius"/>
    </source>
</evidence>
<sequence>MKLLIPYDENMLNIAILCLSCYINYVSCVSLTSPAIIKEVVGRSVTITYLTDVAGDVQLIFEIYYNDSRIASGTGSVFEKTSPTPFGNRLRTSSSLLQSQKKYTLHIDDVKYNDTGLFFAEIKRIFRSNVEVANSTTKLIIYGGPRIISNLSSIYTVEENTTNYKVPVILQGHPKPQVTWEFAGNKNVRMETIDEKNRKYRYILTIPMIMREMNGKDVSYEAVGNGSKITETAKLNVTYSPTFCDAAVKEVIEFAEVASAMSAMFTTHVCGNPMPTVSMEFGGQSVAVTHNNTAEKDKYKYTANLTSYLKPSRCGRELIATAKNSIGEKNSRVVLKYKFTPGKVQNLKSSRKDKCIITTWKKPDTGNCEVWYTVKYYGGEELLHDQNISSGKVGASFCNSDKVPKVNITRIVAISNDTFSLEGEEEVVTVTVARDETKPGTKKTVIIVVVCLLTILLVIFLVVCWIVYKKKKNKQDPEKESTGSGRRPLNQGTPLPHHSDADGYAIADDLLENNVERKNNTDAISLAQLDDGTYDQLEVKNDNPYIKNGAIVDNAAAKANPPNNMKTYDSATNAVDQQPKKPEVYAYSRPRNTGDYNGVNPLAGKSTNQNLYSEPERQTAAEQPLGAGKPGASNQNLYAQVEKDKKQPSKGEKYQPQHYDKVCDPPETPAHIQQMYAQIDKSKKRKK</sequence>
<dbReference type="Gene3D" id="2.60.40.10">
    <property type="entry name" value="Immunoglobulins"/>
    <property type="match status" value="1"/>
</dbReference>
<dbReference type="AlphaFoldDB" id="E3U3G4"/>
<feature type="compositionally biased region" description="Polar residues" evidence="1">
    <location>
        <begin position="565"/>
        <end position="576"/>
    </location>
</feature>
<keyword evidence="2" id="KW-0812">Transmembrane</keyword>
<feature type="region of interest" description="Disordered" evidence="1">
    <location>
        <begin position="557"/>
        <end position="669"/>
    </location>
</feature>
<organism evidence="3">
    <name type="scientific">Hydractinia polyclina</name>
    <dbReference type="NCBI Taxonomy" id="589945"/>
    <lineage>
        <taxon>Eukaryota</taxon>
        <taxon>Metazoa</taxon>
        <taxon>Cnidaria</taxon>
        <taxon>Hydrozoa</taxon>
        <taxon>Hydroidolina</taxon>
        <taxon>Anthoathecata</taxon>
        <taxon>Filifera</taxon>
        <taxon>Hydractiniidae</taxon>
        <taxon>Hydractinia</taxon>
    </lineage>
</organism>
<evidence type="ECO:0000313" key="3">
    <source>
        <dbReference type="EMBL" id="ADK97768.1"/>
    </source>
</evidence>
<dbReference type="EMBL" id="HM013602">
    <property type="protein sequence ID" value="ADK97768.1"/>
    <property type="molecule type" value="mRNA"/>
</dbReference>
<feature type="transmembrane region" description="Helical" evidence="2">
    <location>
        <begin position="445"/>
        <end position="468"/>
    </location>
</feature>
<reference evidence="3" key="1">
    <citation type="submission" date="2010-03" db="EMBL/GenBank/DDBJ databases">
        <title>Genetic Diversity of the Allodeterminant alr2 in Hydractinia symbiolongicarpus.</title>
        <authorList>
            <person name="Rosengarten R.D."/>
            <person name="Moreno M.A."/>
            <person name="Lakkis F.G."/>
            <person name="Buss L.W."/>
            <person name="Dellaporta S.L."/>
        </authorList>
    </citation>
    <scope>NUCLEOTIDE SEQUENCE</scope>
</reference>